<dbReference type="PANTHER" id="PTHR46137:SF3">
    <property type="entry name" value="OS05G0310600 PROTEIN"/>
    <property type="match status" value="1"/>
</dbReference>
<evidence type="ECO:0000256" key="1">
    <source>
        <dbReference type="SAM" id="Phobius"/>
    </source>
</evidence>
<reference evidence="3 4" key="1">
    <citation type="journal article" date="2018" name="PLoS Genet.">
        <title>Population sequencing reveals clonal diversity and ancestral inbreeding in the grapevine cultivar Chardonnay.</title>
        <authorList>
            <person name="Roach M.J."/>
            <person name="Johnson D.L."/>
            <person name="Bohlmann J."/>
            <person name="van Vuuren H.J."/>
            <person name="Jones S.J."/>
            <person name="Pretorius I.S."/>
            <person name="Schmidt S.A."/>
            <person name="Borneman A.R."/>
        </authorList>
    </citation>
    <scope>NUCLEOTIDE SEQUENCE [LARGE SCALE GENOMIC DNA]</scope>
    <source>
        <strain evidence="4">cv. Chardonnay</strain>
        <tissue evidence="3">Leaf</tissue>
    </source>
</reference>
<dbReference type="PANTHER" id="PTHR46137">
    <property type="entry name" value="OS05G0310600 PROTEIN"/>
    <property type="match status" value="1"/>
</dbReference>
<sequence length="200" mass="21735">MRTGIYTGEGMVIHFTRASGQEIGTGTELDRAFFVSVPSHSSDTPCPRCGYHLRLRGGVISTCLDCFLADGDLYLFRYDVSLAFFIAKFRGGTCTLAASDPPADVIHRASFLLQHGFVALFAIASAIISSPLRFLTTGFTGLAVIGWAMFSVSRLVSDVAVRRDVIKVSVERLVTYSGLDEQGITNTTKEDSITEMAMED</sequence>
<evidence type="ECO:0000313" key="4">
    <source>
        <dbReference type="Proteomes" id="UP000288805"/>
    </source>
</evidence>
<evidence type="ECO:0000259" key="2">
    <source>
        <dbReference type="Pfam" id="PF04970"/>
    </source>
</evidence>
<dbReference type="InterPro" id="IPR007053">
    <property type="entry name" value="LRAT_dom"/>
</dbReference>
<dbReference type="AlphaFoldDB" id="A0A438DKX4"/>
<organism evidence="3 4">
    <name type="scientific">Vitis vinifera</name>
    <name type="common">Grape</name>
    <dbReference type="NCBI Taxonomy" id="29760"/>
    <lineage>
        <taxon>Eukaryota</taxon>
        <taxon>Viridiplantae</taxon>
        <taxon>Streptophyta</taxon>
        <taxon>Embryophyta</taxon>
        <taxon>Tracheophyta</taxon>
        <taxon>Spermatophyta</taxon>
        <taxon>Magnoliopsida</taxon>
        <taxon>eudicotyledons</taxon>
        <taxon>Gunneridae</taxon>
        <taxon>Pentapetalae</taxon>
        <taxon>rosids</taxon>
        <taxon>Vitales</taxon>
        <taxon>Vitaceae</taxon>
        <taxon>Viteae</taxon>
        <taxon>Vitis</taxon>
    </lineage>
</organism>
<feature type="transmembrane region" description="Helical" evidence="1">
    <location>
        <begin position="134"/>
        <end position="153"/>
    </location>
</feature>
<dbReference type="Proteomes" id="UP000288805">
    <property type="component" value="Unassembled WGS sequence"/>
</dbReference>
<feature type="transmembrane region" description="Helical" evidence="1">
    <location>
        <begin position="111"/>
        <end position="128"/>
    </location>
</feature>
<keyword evidence="1" id="KW-0812">Transmembrane</keyword>
<name>A0A438DKX4_VITVI</name>
<dbReference type="EMBL" id="QGNW01001582">
    <property type="protein sequence ID" value="RVW36132.1"/>
    <property type="molecule type" value="Genomic_DNA"/>
</dbReference>
<feature type="domain" description="LRAT" evidence="2">
    <location>
        <begin position="4"/>
        <end position="113"/>
    </location>
</feature>
<accession>A0A438DKX4</accession>
<dbReference type="Pfam" id="PF04970">
    <property type="entry name" value="LRAT"/>
    <property type="match status" value="1"/>
</dbReference>
<keyword evidence="1" id="KW-1133">Transmembrane helix</keyword>
<protein>
    <recommendedName>
        <fullName evidence="2">LRAT domain-containing protein</fullName>
    </recommendedName>
</protein>
<evidence type="ECO:0000313" key="3">
    <source>
        <dbReference type="EMBL" id="RVW36132.1"/>
    </source>
</evidence>
<keyword evidence="1" id="KW-0472">Membrane</keyword>
<proteinExistence type="predicted"/>
<comment type="caution">
    <text evidence="3">The sequence shown here is derived from an EMBL/GenBank/DDBJ whole genome shotgun (WGS) entry which is preliminary data.</text>
</comment>
<gene>
    <name evidence="3" type="ORF">CK203_079629</name>
</gene>